<proteinExistence type="predicted"/>
<evidence type="ECO:0008006" key="4">
    <source>
        <dbReference type="Google" id="ProtNLM"/>
    </source>
</evidence>
<reference evidence="2 3" key="1">
    <citation type="submission" date="2022-06" db="EMBL/GenBank/DDBJ databases">
        <title>Actinoplanes abujensis sp. nov., isolated from Nigerian arid soil.</title>
        <authorList>
            <person name="Ding P."/>
        </authorList>
    </citation>
    <scope>NUCLEOTIDE SEQUENCE [LARGE SCALE GENOMIC DNA]</scope>
    <source>
        <strain evidence="3">TRM88002</strain>
    </source>
</reference>
<dbReference type="SUPFAM" id="SSF52540">
    <property type="entry name" value="P-loop containing nucleoside triphosphate hydrolases"/>
    <property type="match status" value="1"/>
</dbReference>
<evidence type="ECO:0000313" key="2">
    <source>
        <dbReference type="EMBL" id="MCM4082332.1"/>
    </source>
</evidence>
<keyword evidence="3" id="KW-1185">Reference proteome</keyword>
<keyword evidence="1" id="KW-0175">Coiled coil</keyword>
<accession>A0ABT0Y8G2</accession>
<feature type="coiled-coil region" evidence="1">
    <location>
        <begin position="485"/>
        <end position="512"/>
    </location>
</feature>
<dbReference type="EMBL" id="JAMQOL010000047">
    <property type="protein sequence ID" value="MCM4082332.1"/>
    <property type="molecule type" value="Genomic_DNA"/>
</dbReference>
<evidence type="ECO:0000313" key="3">
    <source>
        <dbReference type="Proteomes" id="UP001523216"/>
    </source>
</evidence>
<sequence length="736" mass="81759">MTDQIPLTPTVEILDGADHWIGAVAKRARCTPDEARIELARQQIRPPAGWGPQRHLHLDALLFAGVKTPKGQPRTPYIFDIPFTHNVTAFGTHNENDAGKSTVIRTLRWALRGRSQLQNDVRKWMRVVVLQFSIEDERLVVAFAVNEGEPTGAVMRLRQPIDFSGLRQRLDEPIEALRDEPNPDAHNATNTVIAAVHGYLHEQHAVAVAEFDSSDDFERVMDDLMLERLGFPRVPSWQNRPSAQQAHDGDGTLGELGWQTWSSALSITEPSVPVVLGEEQHAVVRLLQMYLGSPWAITVAAIAARKGQLSSQLGILQRRLQDAKGTQSEDLAQLQAQLRTIDEELKTQPPPGDFTDLERRIEAAAQAGRKAAAAEAVYRQASLNYGEVSRLLESAEADVEALHEAKLTRRFWHSLKPSCCPRCDTDVSEDRWARERVGQCSLCDSPLDEVGEDPNTEPQQPLKVTDLDQLLSDGTDLDIDSLDDLTAAQLQMRQLEGQLAIVDRQRDGAREARDTAYQGWQAAQQAATTGPEKNLARWQQLWTTRAVTAARIEERQNTRSTSGLERDIEEVQRQQKIVKAAENEAKEHLRGDQEDLLRMVSNQVAILGKTLGVRNLESVTLVGNGHMPVVKGGEKANFGGLEPGEKLRLKIALIVALMRVGEEAGVARHPGLIVIDSLGREELNPKDMISMLAELVKLTREVPYLQVVLTSAYGERLVEGLGQERVLLAQKGQPLW</sequence>
<protein>
    <recommendedName>
        <fullName evidence="4">Rad50/SbcC-type AAA domain-containing protein</fullName>
    </recommendedName>
</protein>
<name>A0ABT0Y8G2_9ACTN</name>
<evidence type="ECO:0000256" key="1">
    <source>
        <dbReference type="SAM" id="Coils"/>
    </source>
</evidence>
<dbReference type="RefSeq" id="WP_251802050.1">
    <property type="nucleotide sequence ID" value="NZ_JAMQOL010000047.1"/>
</dbReference>
<organism evidence="2 3">
    <name type="scientific">Paractinoplanes hotanensis</name>
    <dbReference type="NCBI Taxonomy" id="2906497"/>
    <lineage>
        <taxon>Bacteria</taxon>
        <taxon>Bacillati</taxon>
        <taxon>Actinomycetota</taxon>
        <taxon>Actinomycetes</taxon>
        <taxon>Micromonosporales</taxon>
        <taxon>Micromonosporaceae</taxon>
        <taxon>Paractinoplanes</taxon>
    </lineage>
</organism>
<dbReference type="Proteomes" id="UP001523216">
    <property type="component" value="Unassembled WGS sequence"/>
</dbReference>
<dbReference type="InterPro" id="IPR027417">
    <property type="entry name" value="P-loop_NTPase"/>
</dbReference>
<comment type="caution">
    <text evidence="2">The sequence shown here is derived from an EMBL/GenBank/DDBJ whole genome shotgun (WGS) entry which is preliminary data.</text>
</comment>
<gene>
    <name evidence="2" type="ORF">LXN57_32670</name>
</gene>